<reference evidence="2 3" key="1">
    <citation type="journal article" date="2019" name="Sci. Rep.">
        <title>A high-quality genome of Eragrostis curvula grass provides insights into Poaceae evolution and supports new strategies to enhance forage quality.</title>
        <authorList>
            <person name="Carballo J."/>
            <person name="Santos B.A.C.M."/>
            <person name="Zappacosta D."/>
            <person name="Garbus I."/>
            <person name="Selva J.P."/>
            <person name="Gallo C.A."/>
            <person name="Diaz A."/>
            <person name="Albertini E."/>
            <person name="Caccamo M."/>
            <person name="Echenique V."/>
        </authorList>
    </citation>
    <scope>NUCLEOTIDE SEQUENCE [LARGE SCALE GENOMIC DNA]</scope>
    <source>
        <strain evidence="3">cv. Victoria</strain>
        <tissue evidence="2">Leaf</tissue>
    </source>
</reference>
<sequence>MAGKSTRFFPGPPDATRVRNFGYSCDYDKYVLMTPADGVIGCPFLVLFADFSGLLDSSHAVMVRTFSPSPAELDAWSTATIARHPQLPCQIAQPHDSIAAVLRGGSVHWLVGEAYEMQCYIFTYDVLTAASGWVELPAEVPASCRDSRKLHLTSSPCGDRLSLLVADKFNVSVWVLMSTGDADDSACSWARHAVIDTTLTVWHLYYRTQVDIVGSGARSGAVMLLPSNSLPEFDTEAEEGLIVLDLETKEMRAVNKKQQAFVLPASFSSLAHPAASLSETRLLCRRASADAGRLAGYEPLASRDGLVLLLRASMNGKRRAPRLDMCVYDPMAGNGGRCTFVPWVDDLSQNHNHQRHCKHALLTPADGIGGSSSFLLVAADFLNFSNGALRTVKIRTWSSSSSDTGGGAWSAVTFAINARPSRYGVRVPRGSAVVGGGGFVHWLMHEVYDRDCHIFTYNVLTAAAGWVELPAEFEPDRHSVGRFHLASSPPGVVDGRLSLLVEDDLNITVWLLSGRDRGGACWTRHFSVAHQLPIYGYHPHRIATVSSGARSGTVVLLPYAYLSTLPHVAPQAAIVLDLATKEMYTVHKEKPAFLYEVDMLSRLSAIKNL</sequence>
<name>A0A5J9WNR7_9POAL</name>
<dbReference type="Pfam" id="PF24523">
    <property type="entry name" value="DUF7595"/>
    <property type="match status" value="2"/>
</dbReference>
<feature type="domain" description="DUF7595" evidence="1">
    <location>
        <begin position="94"/>
        <end position="259"/>
    </location>
</feature>
<evidence type="ECO:0000313" key="2">
    <source>
        <dbReference type="EMBL" id="TVU48934.1"/>
    </source>
</evidence>
<protein>
    <recommendedName>
        <fullName evidence="1">DUF7595 domain-containing protein</fullName>
    </recommendedName>
</protein>
<dbReference type="AlphaFoldDB" id="A0A5J9WNR7"/>
<feature type="domain" description="DUF7595" evidence="1">
    <location>
        <begin position="288"/>
        <end position="608"/>
    </location>
</feature>
<dbReference type="PANTHER" id="PTHR35828">
    <property type="entry name" value="OS08G0203800 PROTEIN-RELATED"/>
    <property type="match status" value="1"/>
</dbReference>
<evidence type="ECO:0000313" key="3">
    <source>
        <dbReference type="Proteomes" id="UP000324897"/>
    </source>
</evidence>
<dbReference type="PANTHER" id="PTHR35828:SF22">
    <property type="entry name" value="OS10G0103633 PROTEIN"/>
    <property type="match status" value="1"/>
</dbReference>
<accession>A0A5J9WNR7</accession>
<dbReference type="Gramene" id="TVU48934">
    <property type="protein sequence ID" value="TVU48934"/>
    <property type="gene ID" value="EJB05_00220"/>
</dbReference>
<comment type="caution">
    <text evidence="2">The sequence shown here is derived from an EMBL/GenBank/DDBJ whole genome shotgun (WGS) entry which is preliminary data.</text>
</comment>
<keyword evidence="3" id="KW-1185">Reference proteome</keyword>
<gene>
    <name evidence="2" type="ORF">EJB05_00220</name>
</gene>
<dbReference type="InterPro" id="IPR056016">
    <property type="entry name" value="DUF7595"/>
</dbReference>
<proteinExistence type="predicted"/>
<feature type="non-terminal residue" evidence="2">
    <location>
        <position position="1"/>
    </location>
</feature>
<organism evidence="2 3">
    <name type="scientific">Eragrostis curvula</name>
    <name type="common">weeping love grass</name>
    <dbReference type="NCBI Taxonomy" id="38414"/>
    <lineage>
        <taxon>Eukaryota</taxon>
        <taxon>Viridiplantae</taxon>
        <taxon>Streptophyta</taxon>
        <taxon>Embryophyta</taxon>
        <taxon>Tracheophyta</taxon>
        <taxon>Spermatophyta</taxon>
        <taxon>Magnoliopsida</taxon>
        <taxon>Liliopsida</taxon>
        <taxon>Poales</taxon>
        <taxon>Poaceae</taxon>
        <taxon>PACMAD clade</taxon>
        <taxon>Chloridoideae</taxon>
        <taxon>Eragrostideae</taxon>
        <taxon>Eragrostidinae</taxon>
        <taxon>Eragrostis</taxon>
    </lineage>
</organism>
<dbReference type="EMBL" id="RWGY01000002">
    <property type="protein sequence ID" value="TVU48934.1"/>
    <property type="molecule type" value="Genomic_DNA"/>
</dbReference>
<dbReference type="Proteomes" id="UP000324897">
    <property type="component" value="Chromosome 6"/>
</dbReference>
<evidence type="ECO:0000259" key="1">
    <source>
        <dbReference type="Pfam" id="PF24523"/>
    </source>
</evidence>